<keyword evidence="2" id="KW-1185">Reference proteome</keyword>
<evidence type="ECO:0000313" key="2">
    <source>
        <dbReference type="Proteomes" id="UP000010164"/>
    </source>
</evidence>
<dbReference type="RefSeq" id="WP_008930446.1">
    <property type="nucleotide sequence ID" value="NZ_AMRJ01000045.1"/>
</dbReference>
<proteinExistence type="predicted"/>
<dbReference type="Proteomes" id="UP000010164">
    <property type="component" value="Unassembled WGS sequence"/>
</dbReference>
<sequence length="350" mass="40235">MLFVIGEPSFLKHMPKDHIPPLISLSGNKDEGFSLSFRVEDGDGATRFFGCFSYPQLRDCIKHLKLSSLPWRFMPKKLTIVGEYRDQTTMIINSLLSYPWLIPQDTKVILYSYVAGRIFKGDKARIEGRHEGFNIKHTLIKPDIASEDPGNEKASLIEIVETINERTANLILNTTESDQQQPCILDMTPPVIISSMKTGTIKRLWSSTKHPYEKILIDTSKAAPEIEEHITRLKGRHIMFICDLDQPEDIHLLSIFRIHFTRIKSPLWSVISMPSFNVSAKTHKDALDELHKYPLSHAAPPMFVSQGYRPASQNRRQTKFQRMNEAVCLWLQEWESNHKTSIGKFSQCRK</sequence>
<reference evidence="1 2" key="1">
    <citation type="journal article" date="2012" name="J. Bacteriol.">
        <title>Genome Sequence of the Alkane-Degrading Bacterium Alcanivorax hongdengensis Type Strain A-11-3.</title>
        <authorList>
            <person name="Lai Q."/>
            <person name="Shao Z."/>
        </authorList>
    </citation>
    <scope>NUCLEOTIDE SEQUENCE [LARGE SCALE GENOMIC DNA]</scope>
    <source>
        <strain evidence="1 2">A-11-3</strain>
    </source>
</reference>
<dbReference type="PATRIC" id="fig|1177179.3.peg.3230"/>
<evidence type="ECO:0000313" key="1">
    <source>
        <dbReference type="EMBL" id="EKF72880.1"/>
    </source>
</evidence>
<name>L0WB01_9GAMM</name>
<dbReference type="AlphaFoldDB" id="L0WB01"/>
<dbReference type="EMBL" id="AMRJ01000045">
    <property type="protein sequence ID" value="EKF72880.1"/>
    <property type="molecule type" value="Genomic_DNA"/>
</dbReference>
<accession>L0WB01</accession>
<protein>
    <submittedName>
        <fullName evidence="1">Uncharacterized protein</fullName>
    </submittedName>
</protein>
<organism evidence="1 2">
    <name type="scientific">Alcanivorax hongdengensis A-11-3</name>
    <dbReference type="NCBI Taxonomy" id="1177179"/>
    <lineage>
        <taxon>Bacteria</taxon>
        <taxon>Pseudomonadati</taxon>
        <taxon>Pseudomonadota</taxon>
        <taxon>Gammaproteobacteria</taxon>
        <taxon>Oceanospirillales</taxon>
        <taxon>Alcanivoracaceae</taxon>
        <taxon>Alcanivorax</taxon>
    </lineage>
</organism>
<gene>
    <name evidence="1" type="ORF">A11A3_16405</name>
</gene>
<comment type="caution">
    <text evidence="1">The sequence shown here is derived from an EMBL/GenBank/DDBJ whole genome shotgun (WGS) entry which is preliminary data.</text>
</comment>